<dbReference type="EMBL" id="JACOPF010000001">
    <property type="protein sequence ID" value="MBC5688188.1"/>
    <property type="molecule type" value="Genomic_DNA"/>
</dbReference>
<dbReference type="Proteomes" id="UP000652477">
    <property type="component" value="Unassembled WGS sequence"/>
</dbReference>
<protein>
    <submittedName>
        <fullName evidence="2">DUF3825 domain-containing protein</fullName>
    </submittedName>
</protein>
<feature type="domain" description="DUF3825" evidence="1">
    <location>
        <begin position="24"/>
        <end position="242"/>
    </location>
</feature>
<accession>A0A923RQ14</accession>
<dbReference type="InterPro" id="IPR024437">
    <property type="entry name" value="DUF3825"/>
</dbReference>
<sequence length="245" mass="28574">MEDIYNYMIWGNYDQKITALAKMTGENWNTKDNTNNPILKRYLTHTTKKLEEEGKILTTDEYCIINTGLFTTYYEPIYIYAEKNYSSSDPDWFFKSFATPYDLGNLGITTLPERANYFQDPSLLIFNPNYKINVQFKHIYDDEDNRTRMPREILESKNIHSVFKGAIDTMIKKVTANYKIAVPQYFNGQIQLLLPLCLVDENKPDLALVVTRVNNIYQGHTCLTLEMAYNNARLIAKPESNWLVP</sequence>
<organism evidence="2 3">
    <name type="scientific">Mediterraneibacter hominis</name>
    <dbReference type="NCBI Taxonomy" id="2763054"/>
    <lineage>
        <taxon>Bacteria</taxon>
        <taxon>Bacillati</taxon>
        <taxon>Bacillota</taxon>
        <taxon>Clostridia</taxon>
        <taxon>Lachnospirales</taxon>
        <taxon>Lachnospiraceae</taxon>
        <taxon>Mediterraneibacter</taxon>
    </lineage>
</organism>
<dbReference type="AlphaFoldDB" id="A0A923RQ14"/>
<evidence type="ECO:0000313" key="2">
    <source>
        <dbReference type="EMBL" id="MBC5688188.1"/>
    </source>
</evidence>
<dbReference type="RefSeq" id="WP_186874822.1">
    <property type="nucleotide sequence ID" value="NZ_JACOPF010000001.1"/>
</dbReference>
<name>A0A923RQ14_9FIRM</name>
<gene>
    <name evidence="2" type="ORF">H8S37_04470</name>
</gene>
<keyword evidence="3" id="KW-1185">Reference proteome</keyword>
<reference evidence="2" key="1">
    <citation type="submission" date="2020-08" db="EMBL/GenBank/DDBJ databases">
        <title>Genome public.</title>
        <authorList>
            <person name="Liu C."/>
            <person name="Sun Q."/>
        </authorList>
    </citation>
    <scope>NUCLEOTIDE SEQUENCE</scope>
    <source>
        <strain evidence="2">NSJ-55</strain>
    </source>
</reference>
<dbReference type="Pfam" id="PF12873">
    <property type="entry name" value="DUF3825"/>
    <property type="match status" value="1"/>
</dbReference>
<evidence type="ECO:0000259" key="1">
    <source>
        <dbReference type="Pfam" id="PF12873"/>
    </source>
</evidence>
<evidence type="ECO:0000313" key="3">
    <source>
        <dbReference type="Proteomes" id="UP000652477"/>
    </source>
</evidence>
<comment type="caution">
    <text evidence="2">The sequence shown here is derived from an EMBL/GenBank/DDBJ whole genome shotgun (WGS) entry which is preliminary data.</text>
</comment>
<proteinExistence type="predicted"/>